<dbReference type="CDD" id="cd08045">
    <property type="entry name" value="HFD_TAF4"/>
    <property type="match status" value="1"/>
</dbReference>
<evidence type="ECO:0000313" key="8">
    <source>
        <dbReference type="EMBL" id="CAG9855858.1"/>
    </source>
</evidence>
<organism evidence="8 9">
    <name type="scientific">Phyllotreta striolata</name>
    <name type="common">Striped flea beetle</name>
    <name type="synonym">Crioceris striolata</name>
    <dbReference type="NCBI Taxonomy" id="444603"/>
    <lineage>
        <taxon>Eukaryota</taxon>
        <taxon>Metazoa</taxon>
        <taxon>Ecdysozoa</taxon>
        <taxon>Arthropoda</taxon>
        <taxon>Hexapoda</taxon>
        <taxon>Insecta</taxon>
        <taxon>Pterygota</taxon>
        <taxon>Neoptera</taxon>
        <taxon>Endopterygota</taxon>
        <taxon>Coleoptera</taxon>
        <taxon>Polyphaga</taxon>
        <taxon>Cucujiformia</taxon>
        <taxon>Chrysomeloidea</taxon>
        <taxon>Chrysomelidae</taxon>
        <taxon>Galerucinae</taxon>
        <taxon>Alticini</taxon>
        <taxon>Phyllotreta</taxon>
    </lineage>
</organism>
<comment type="subcellular location">
    <subcellularLocation>
        <location evidence="1">Nucleus</location>
    </subcellularLocation>
</comment>
<dbReference type="GO" id="GO:0003677">
    <property type="term" value="F:DNA binding"/>
    <property type="evidence" value="ECO:0007669"/>
    <property type="project" value="TreeGrafter"/>
</dbReference>
<dbReference type="InterPro" id="IPR045144">
    <property type="entry name" value="TAF4"/>
</dbReference>
<dbReference type="Proteomes" id="UP001153712">
    <property type="component" value="Chromosome 11"/>
</dbReference>
<evidence type="ECO:0000256" key="1">
    <source>
        <dbReference type="ARBA" id="ARBA00004123"/>
    </source>
</evidence>
<evidence type="ECO:0000256" key="4">
    <source>
        <dbReference type="ARBA" id="ARBA00023163"/>
    </source>
</evidence>
<feature type="domain" description="TAFH" evidence="7">
    <location>
        <begin position="355"/>
        <end position="451"/>
    </location>
</feature>
<dbReference type="SUPFAM" id="SSF158553">
    <property type="entry name" value="TAFH domain-like"/>
    <property type="match status" value="1"/>
</dbReference>
<dbReference type="Gene3D" id="1.10.20.10">
    <property type="entry name" value="Histone, subunit A"/>
    <property type="match status" value="1"/>
</dbReference>
<dbReference type="InterPro" id="IPR007900">
    <property type="entry name" value="TAF4_C"/>
</dbReference>
<keyword evidence="3" id="KW-0805">Transcription regulation</keyword>
<feature type="region of interest" description="Disordered" evidence="6">
    <location>
        <begin position="795"/>
        <end position="821"/>
    </location>
</feature>
<evidence type="ECO:0000259" key="7">
    <source>
        <dbReference type="PROSITE" id="PS51119"/>
    </source>
</evidence>
<dbReference type="AlphaFoldDB" id="A0A9N9TGJ9"/>
<dbReference type="PANTHER" id="PTHR15138">
    <property type="entry name" value="TRANSCRIPTION INITIATION FACTOR TFIID SUBUNIT 4"/>
    <property type="match status" value="1"/>
</dbReference>
<dbReference type="FunFam" id="1.20.120.1110:FF:000004">
    <property type="entry name" value="TBP-associated factor 4, isoform F"/>
    <property type="match status" value="1"/>
</dbReference>
<dbReference type="InterPro" id="IPR003894">
    <property type="entry name" value="TAFH_NHR1"/>
</dbReference>
<reference evidence="8" key="1">
    <citation type="submission" date="2022-01" db="EMBL/GenBank/DDBJ databases">
        <authorList>
            <person name="King R."/>
        </authorList>
    </citation>
    <scope>NUCLEOTIDE SEQUENCE</scope>
</reference>
<keyword evidence="5" id="KW-0539">Nucleus</keyword>
<dbReference type="GO" id="GO:0005669">
    <property type="term" value="C:transcription factor TFIID complex"/>
    <property type="evidence" value="ECO:0007669"/>
    <property type="project" value="InterPro"/>
</dbReference>
<dbReference type="PANTHER" id="PTHR15138:SF14">
    <property type="entry name" value="TRANSCRIPTION INITIATION FACTOR TFIID SUBUNIT 4"/>
    <property type="match status" value="1"/>
</dbReference>
<dbReference type="EMBL" id="OU900104">
    <property type="protein sequence ID" value="CAG9855858.1"/>
    <property type="molecule type" value="Genomic_DNA"/>
</dbReference>
<dbReference type="GO" id="GO:0006367">
    <property type="term" value="P:transcription initiation at RNA polymerase II promoter"/>
    <property type="evidence" value="ECO:0007669"/>
    <property type="project" value="TreeGrafter"/>
</dbReference>
<comment type="similarity">
    <text evidence="2">Belongs to the TAF4 family.</text>
</comment>
<evidence type="ECO:0000256" key="3">
    <source>
        <dbReference type="ARBA" id="ARBA00023015"/>
    </source>
</evidence>
<dbReference type="GO" id="GO:0016251">
    <property type="term" value="F:RNA polymerase II general transcription initiation factor activity"/>
    <property type="evidence" value="ECO:0007669"/>
    <property type="project" value="TreeGrafter"/>
</dbReference>
<keyword evidence="4" id="KW-0804">Transcription</keyword>
<dbReference type="SUPFAM" id="SSF47113">
    <property type="entry name" value="Histone-fold"/>
    <property type="match status" value="1"/>
</dbReference>
<dbReference type="FunFam" id="1.10.20.10:FF:000015">
    <property type="entry name" value="Transcription initiation factor TFIID subunit 4B"/>
    <property type="match status" value="1"/>
</dbReference>
<dbReference type="GO" id="GO:0046982">
    <property type="term" value="F:protein heterodimerization activity"/>
    <property type="evidence" value="ECO:0007669"/>
    <property type="project" value="InterPro"/>
</dbReference>
<dbReference type="Pfam" id="PF05236">
    <property type="entry name" value="TAF4"/>
    <property type="match status" value="1"/>
</dbReference>
<dbReference type="OrthoDB" id="21060at2759"/>
<protein>
    <recommendedName>
        <fullName evidence="7">TAFH domain-containing protein</fullName>
    </recommendedName>
</protein>
<keyword evidence="9" id="KW-1185">Reference proteome</keyword>
<sequence length="858" mass="92675">MASAKFLEEALSTDVDESAVSAIVGSLENQLVTSTPPVSSQTGSAVVINQNHVNSAISNGGTVAPQKHGTITNGDSITNDGNKQVSNNSNANAMIISGNAGPVTTTYVNQSAPVDTNTKPPEGQSVKLVYSQGQTNQVMSSSGTAILQNRVTLPNGTISLPQQTVLQTAPTNVQSIQNKQQTLVLKTSGAPGAPGLVTVPMNVASSVGQANNVGSPSTQSPNILSNLQVVNVRPGVPQQQKGQPARVVLSAPQLVGARPGTPQLTLQSFHGLQPGQQGALLLKTENGQYQLLRVGPAPVNTSQTTGPQVTFRMQTVQTTTTAPNPAQAGATTTVSTASQSVQQGQVQVQVQRPANDNTKEKCRKFLANLLELSSREPKSVERSVRQLIQELIDNKVEPEDFCDKLERLLNASPQPCLIGFLKKSLPLLRHSLATQELSIEGIRPPPTNAVFTIAGASPTVQTVRPAGIQPNQVRIVTPVTTVVRPGQVIQQRLVAPIRAPAQQTRMVTSIRQPAIANNVIVSTSQPPALHPVYPNGQQPVRTGIIRQPVQVRTLAPGQIRPQVPVRSATPLQKQGGAVKQQGIKPSVPSTVKPLAKEKEKKTFSSAYTGDDDINDVAAMGGVNLMEETQKILGSTEFVGTQIRSCKEEVMCSMPPLQQRIRLAMSKHGLEEPSNDVAACISHAAQERLRDLIEKLSVITEHRLDTCVKYHPKYEVTNDIKGQLKFLEELDKAERKRHEEMEREVLLRAAKSRSRTEDPEQAKLKAKAKEMQRVEMEELRQREANATALQAIGPRKKPRLDGDVSNASQPNATGVVGGPRGQLPLRQRMKKVTLRDLQFLFETERDLCKSKLLYKSYLK</sequence>
<dbReference type="PROSITE" id="PS51119">
    <property type="entry name" value="TAFH"/>
    <property type="match status" value="1"/>
</dbReference>
<dbReference type="InterPro" id="IPR037249">
    <property type="entry name" value="TAFH/NHR1_dom_sf"/>
</dbReference>
<evidence type="ECO:0000256" key="6">
    <source>
        <dbReference type="SAM" id="MobiDB-lite"/>
    </source>
</evidence>
<dbReference type="Pfam" id="PF07531">
    <property type="entry name" value="TAFH"/>
    <property type="match status" value="1"/>
</dbReference>
<evidence type="ECO:0000256" key="5">
    <source>
        <dbReference type="ARBA" id="ARBA00023242"/>
    </source>
</evidence>
<name>A0A9N9TGJ9_PHYSR</name>
<accession>A0A9N9TGJ9</accession>
<dbReference type="SMART" id="SM00549">
    <property type="entry name" value="TAFH"/>
    <property type="match status" value="1"/>
</dbReference>
<evidence type="ECO:0000313" key="9">
    <source>
        <dbReference type="Proteomes" id="UP001153712"/>
    </source>
</evidence>
<dbReference type="InterPro" id="IPR009072">
    <property type="entry name" value="Histone-fold"/>
</dbReference>
<gene>
    <name evidence="8" type="ORF">PHYEVI_LOCUS2293</name>
</gene>
<dbReference type="Gene3D" id="1.20.120.1110">
    <property type="entry name" value="TAFH/NHR1 domain"/>
    <property type="match status" value="1"/>
</dbReference>
<proteinExistence type="inferred from homology"/>
<evidence type="ECO:0000256" key="2">
    <source>
        <dbReference type="ARBA" id="ARBA00006178"/>
    </source>
</evidence>